<proteinExistence type="predicted"/>
<evidence type="ECO:0000256" key="5">
    <source>
        <dbReference type="SAM" id="MobiDB-lite"/>
    </source>
</evidence>
<feature type="transmembrane region" description="Helical" evidence="6">
    <location>
        <begin position="221"/>
        <end position="243"/>
    </location>
</feature>
<dbReference type="PANTHER" id="PTHR31465">
    <property type="entry name" value="PROTEIN RTA1-RELATED"/>
    <property type="match status" value="1"/>
</dbReference>
<feature type="transmembrane region" description="Helical" evidence="6">
    <location>
        <begin position="36"/>
        <end position="56"/>
    </location>
</feature>
<gene>
    <name evidence="7" type="ORF">ARAM_004357</name>
</gene>
<evidence type="ECO:0000313" key="7">
    <source>
        <dbReference type="EMBL" id="KKK26954.1"/>
    </source>
</evidence>
<evidence type="ECO:0000256" key="6">
    <source>
        <dbReference type="SAM" id="Phobius"/>
    </source>
</evidence>
<evidence type="ECO:0000256" key="2">
    <source>
        <dbReference type="ARBA" id="ARBA00022692"/>
    </source>
</evidence>
<dbReference type="AlphaFoldDB" id="A0A0F8V586"/>
<keyword evidence="2 6" id="KW-0812">Transmembrane</keyword>
<dbReference type="Pfam" id="PF04479">
    <property type="entry name" value="RTA1"/>
    <property type="match status" value="1"/>
</dbReference>
<feature type="transmembrane region" description="Helical" evidence="6">
    <location>
        <begin position="139"/>
        <end position="161"/>
    </location>
</feature>
<reference evidence="7 8" key="1">
    <citation type="submission" date="2015-02" db="EMBL/GenBank/DDBJ databases">
        <title>Draft Genome Sequences of Two Closely-Related Aflatoxigenic Aspergillus Species Obtained from the Cote d'Ivoire.</title>
        <authorList>
            <person name="Moore G.G."/>
            <person name="Beltz S.B."/>
            <person name="Mack B.M."/>
        </authorList>
    </citation>
    <scope>NUCLEOTIDE SEQUENCE [LARGE SCALE GENOMIC DNA]</scope>
    <source>
        <strain evidence="7 8">SRRC1468</strain>
    </source>
</reference>
<comment type="subcellular location">
    <subcellularLocation>
        <location evidence="1">Membrane</location>
        <topology evidence="1">Multi-pass membrane protein</topology>
    </subcellularLocation>
</comment>
<feature type="compositionally biased region" description="Low complexity" evidence="5">
    <location>
        <begin position="312"/>
        <end position="321"/>
    </location>
</feature>
<name>A0A0F8V586_9EURO</name>
<keyword evidence="3 6" id="KW-1133">Transmembrane helix</keyword>
<accession>A0A0F8V586</accession>
<keyword evidence="8" id="KW-1185">Reference proteome</keyword>
<feature type="region of interest" description="Disordered" evidence="5">
    <location>
        <begin position="305"/>
        <end position="331"/>
    </location>
</feature>
<dbReference type="GO" id="GO:0005886">
    <property type="term" value="C:plasma membrane"/>
    <property type="evidence" value="ECO:0007669"/>
    <property type="project" value="TreeGrafter"/>
</dbReference>
<keyword evidence="4 6" id="KW-0472">Membrane</keyword>
<dbReference type="EMBL" id="JZBS01000191">
    <property type="protein sequence ID" value="KKK26954.1"/>
    <property type="molecule type" value="Genomic_DNA"/>
</dbReference>
<protein>
    <recommendedName>
        <fullName evidence="9">RTA1 domain protein</fullName>
    </recommendedName>
</protein>
<dbReference type="PANTHER" id="PTHR31465:SF9">
    <property type="entry name" value="SPHINGOID LONG-CHAIN BASE TRANSPORTER RSB1"/>
    <property type="match status" value="1"/>
</dbReference>
<evidence type="ECO:0000256" key="4">
    <source>
        <dbReference type="ARBA" id="ARBA00023136"/>
    </source>
</evidence>
<feature type="transmembrane region" description="Helical" evidence="6">
    <location>
        <begin position="181"/>
        <end position="200"/>
    </location>
</feature>
<dbReference type="OrthoDB" id="4521223at2759"/>
<evidence type="ECO:0000313" key="8">
    <source>
        <dbReference type="Proteomes" id="UP000034291"/>
    </source>
</evidence>
<evidence type="ECO:0008006" key="9">
    <source>
        <dbReference type="Google" id="ProtNLM"/>
    </source>
</evidence>
<dbReference type="Proteomes" id="UP000034291">
    <property type="component" value="Unassembled WGS sequence"/>
</dbReference>
<dbReference type="InterPro" id="IPR007568">
    <property type="entry name" value="RTA1"/>
</dbReference>
<comment type="caution">
    <text evidence="7">The sequence shown here is derived from an EMBL/GenBank/DDBJ whole genome shotgun (WGS) entry which is preliminary data.</text>
</comment>
<dbReference type="GO" id="GO:0000324">
    <property type="term" value="C:fungal-type vacuole"/>
    <property type="evidence" value="ECO:0007669"/>
    <property type="project" value="TreeGrafter"/>
</dbReference>
<organism evidence="7 8">
    <name type="scientific">Aspergillus rambellii</name>
    <dbReference type="NCBI Taxonomy" id="308745"/>
    <lineage>
        <taxon>Eukaryota</taxon>
        <taxon>Fungi</taxon>
        <taxon>Dikarya</taxon>
        <taxon>Ascomycota</taxon>
        <taxon>Pezizomycotina</taxon>
        <taxon>Eurotiomycetes</taxon>
        <taxon>Eurotiomycetidae</taxon>
        <taxon>Eurotiales</taxon>
        <taxon>Aspergillaceae</taxon>
        <taxon>Aspergillus</taxon>
        <taxon>Aspergillus subgen. Nidulantes</taxon>
    </lineage>
</organism>
<sequence>MNDLVVTNATLLADPSLCTLDTCPLSMASVEYIPSLAGNALYISIFGVAFALHLGLGIWYKTWTFMIAMLLGLAGELVGYAGRLSLHDDPFSSNAFLQYLVSLTIAPAFLSAAIYLCLSRIVVAYGERISYFRPRTYTMVFIAFDFIALLLQAIGGGIAASTDGSNAKTVHLGKNIMIGGLAWQVASLLIFAGMSGYFVLRVRRASPTDFNYDFERVRHSRYFKLGMWGLGIATLAIFVRSVFRCAELSEGFDGTLANDEVTFMILEGAMICIAVICQTVFHPGAIFKGQWHDAVWHTRASKETTNYPKATSSDSSTYSPSNPAYDRYAQA</sequence>
<evidence type="ECO:0000256" key="1">
    <source>
        <dbReference type="ARBA" id="ARBA00004141"/>
    </source>
</evidence>
<feature type="transmembrane region" description="Helical" evidence="6">
    <location>
        <begin position="63"/>
        <end position="84"/>
    </location>
</feature>
<feature type="transmembrane region" description="Helical" evidence="6">
    <location>
        <begin position="96"/>
        <end position="118"/>
    </location>
</feature>
<feature type="transmembrane region" description="Helical" evidence="6">
    <location>
        <begin position="263"/>
        <end position="281"/>
    </location>
</feature>
<evidence type="ECO:0000256" key="3">
    <source>
        <dbReference type="ARBA" id="ARBA00022989"/>
    </source>
</evidence>
<dbReference type="STRING" id="308745.A0A0F8V586"/>